<protein>
    <submittedName>
        <fullName evidence="1">Uncharacterized protein</fullName>
    </submittedName>
</protein>
<dbReference type="SUPFAM" id="SSF81301">
    <property type="entry name" value="Nucleotidyltransferase"/>
    <property type="match status" value="1"/>
</dbReference>
<dbReference type="Gene3D" id="3.30.460.40">
    <property type="match status" value="1"/>
</dbReference>
<organism evidence="1 2">
    <name type="scientific">Emericellopsis atlantica</name>
    <dbReference type="NCBI Taxonomy" id="2614577"/>
    <lineage>
        <taxon>Eukaryota</taxon>
        <taxon>Fungi</taxon>
        <taxon>Dikarya</taxon>
        <taxon>Ascomycota</taxon>
        <taxon>Pezizomycotina</taxon>
        <taxon>Sordariomycetes</taxon>
        <taxon>Hypocreomycetidae</taxon>
        <taxon>Hypocreales</taxon>
        <taxon>Bionectriaceae</taxon>
        <taxon>Emericellopsis</taxon>
    </lineage>
</organism>
<evidence type="ECO:0000313" key="2">
    <source>
        <dbReference type="Proteomes" id="UP000887229"/>
    </source>
</evidence>
<evidence type="ECO:0000313" key="1">
    <source>
        <dbReference type="EMBL" id="KAG9254057.1"/>
    </source>
</evidence>
<dbReference type="GeneID" id="70297929"/>
<keyword evidence="2" id="KW-1185">Reference proteome</keyword>
<reference evidence="1" key="1">
    <citation type="journal article" date="2021" name="IMA Fungus">
        <title>Genomic characterization of three marine fungi, including Emericellopsis atlantica sp. nov. with signatures of a generalist lifestyle and marine biomass degradation.</title>
        <authorList>
            <person name="Hagestad O.C."/>
            <person name="Hou L."/>
            <person name="Andersen J.H."/>
            <person name="Hansen E.H."/>
            <person name="Altermark B."/>
            <person name="Li C."/>
            <person name="Kuhnert E."/>
            <person name="Cox R.J."/>
            <person name="Crous P.W."/>
            <person name="Spatafora J.W."/>
            <person name="Lail K."/>
            <person name="Amirebrahimi M."/>
            <person name="Lipzen A."/>
            <person name="Pangilinan J."/>
            <person name="Andreopoulos W."/>
            <person name="Hayes R.D."/>
            <person name="Ng V."/>
            <person name="Grigoriev I.V."/>
            <person name="Jackson S.A."/>
            <person name="Sutton T.D.S."/>
            <person name="Dobson A.D.W."/>
            <person name="Rama T."/>
        </authorList>
    </citation>
    <scope>NUCLEOTIDE SEQUENCE</scope>
    <source>
        <strain evidence="1">TS7</strain>
    </source>
</reference>
<dbReference type="OrthoDB" id="10066232at2759"/>
<dbReference type="AlphaFoldDB" id="A0A9P7ZLT1"/>
<gene>
    <name evidence="1" type="ORF">F5Z01DRAFT_750512</name>
</gene>
<dbReference type="EMBL" id="MU251255">
    <property type="protein sequence ID" value="KAG9254057.1"/>
    <property type="molecule type" value="Genomic_DNA"/>
</dbReference>
<sequence length="220" mass="25052">MNSSILEAKDKAAAAVTPILEQHGIRHAYIGGYAVNVLGHDRQTDDIDILIDIENDKPALQNMAQLLLDADTRFSLVTYKLTFTCGTHRIPIETLPTGELGLPREIKTIQVGEHMIPILQPDILILTKIKRCVHYIGSTRPRSIRKFEFDLFDIVFLLGWLKSHNQTVDFDAYNTPDENRGRLYAAVKDLADYWQDDAYSEEMELLQATLSQKDREILKV</sequence>
<proteinExistence type="predicted"/>
<comment type="caution">
    <text evidence="1">The sequence shown here is derived from an EMBL/GenBank/DDBJ whole genome shotgun (WGS) entry which is preliminary data.</text>
</comment>
<dbReference type="RefSeq" id="XP_046117981.1">
    <property type="nucleotide sequence ID" value="XM_046267026.1"/>
</dbReference>
<accession>A0A9P7ZLT1</accession>
<dbReference type="Proteomes" id="UP000887229">
    <property type="component" value="Unassembled WGS sequence"/>
</dbReference>
<name>A0A9P7ZLT1_9HYPO</name>
<dbReference type="InterPro" id="IPR043519">
    <property type="entry name" value="NT_sf"/>
</dbReference>